<keyword evidence="2" id="KW-1185">Reference proteome</keyword>
<organism evidence="1 2">
    <name type="scientific">Zasmidium cellare</name>
    <name type="common">Wine cellar mold</name>
    <name type="synonym">Racodium cellare</name>
    <dbReference type="NCBI Taxonomy" id="395010"/>
    <lineage>
        <taxon>Eukaryota</taxon>
        <taxon>Fungi</taxon>
        <taxon>Dikarya</taxon>
        <taxon>Ascomycota</taxon>
        <taxon>Pezizomycotina</taxon>
        <taxon>Dothideomycetes</taxon>
        <taxon>Dothideomycetidae</taxon>
        <taxon>Mycosphaerellales</taxon>
        <taxon>Mycosphaerellaceae</taxon>
        <taxon>Zasmidium</taxon>
    </lineage>
</organism>
<evidence type="ECO:0000313" key="1">
    <source>
        <dbReference type="EMBL" id="KAK4500603.1"/>
    </source>
</evidence>
<protein>
    <submittedName>
        <fullName evidence="1">Uncharacterized protein</fullName>
    </submittedName>
</protein>
<gene>
    <name evidence="1" type="ORF">PRZ48_008792</name>
</gene>
<dbReference type="Proteomes" id="UP001305779">
    <property type="component" value="Unassembled WGS sequence"/>
</dbReference>
<proteinExistence type="predicted"/>
<accession>A0ABR0EHQ6</accession>
<reference evidence="1 2" key="1">
    <citation type="journal article" date="2023" name="G3 (Bethesda)">
        <title>A chromosome-level genome assembly of Zasmidium syzygii isolated from banana leaves.</title>
        <authorList>
            <person name="van Westerhoven A.C."/>
            <person name="Mehrabi R."/>
            <person name="Talebi R."/>
            <person name="Steentjes M.B.F."/>
            <person name="Corcolon B."/>
            <person name="Chong P.A."/>
            <person name="Kema G.H.J."/>
            <person name="Seidl M.F."/>
        </authorList>
    </citation>
    <scope>NUCLEOTIDE SEQUENCE [LARGE SCALE GENOMIC DNA]</scope>
    <source>
        <strain evidence="1 2">P124</strain>
    </source>
</reference>
<sequence>MPIQLADNSKHNISMDDTKILRDRLATVKQGFQQQQDWYLRLPLETRRDLRRPNPTDRFRCAAIFQHRPSTHGPYGYYLEDIEDLELEENKNEPSAEICPCTDLYYADIENAQEALDDGEYDKAAMSIAAAFEQLMEVHIMLMRMSRRPKTYLEPQDKWRTLWAWNDACYWVQKGASIEDGIDRALRMDRGGVWNDDHKKDNGPRQYFPWDTDNLTISATPIYPTDLPQINDIPRPAFNPTAKEWKTIFANYKNAWSTLSPHSADFPHPLTIMQDITPEPALNNIQPLDVTIKVFFLHGAGLSSLLIRNRYVFEARTASQMEKPQFGLAESPEAMKELEKYLSRVELKRWHPDQLNKRTGMPGEVDGGIAEREENREVFLAVRELVEMLREPKAHFRHPMVLDSRWKWGDC</sequence>
<comment type="caution">
    <text evidence="1">The sequence shown here is derived from an EMBL/GenBank/DDBJ whole genome shotgun (WGS) entry which is preliminary data.</text>
</comment>
<dbReference type="EMBL" id="JAXOVC010000006">
    <property type="protein sequence ID" value="KAK4500603.1"/>
    <property type="molecule type" value="Genomic_DNA"/>
</dbReference>
<evidence type="ECO:0000313" key="2">
    <source>
        <dbReference type="Proteomes" id="UP001305779"/>
    </source>
</evidence>
<name>A0ABR0EHQ6_ZASCE</name>